<accession>A0ABU9HGL9</accession>
<evidence type="ECO:0000313" key="1">
    <source>
        <dbReference type="EMBL" id="MEL0661054.1"/>
    </source>
</evidence>
<feature type="non-terminal residue" evidence="1">
    <location>
        <position position="1"/>
    </location>
</feature>
<proteinExistence type="predicted"/>
<protein>
    <submittedName>
        <fullName evidence="1">Uncharacterized protein</fullName>
    </submittedName>
</protein>
<dbReference type="RefSeq" id="WP_341629405.1">
    <property type="nucleotide sequence ID" value="NZ_JBAKBA010000183.1"/>
</dbReference>
<comment type="caution">
    <text evidence="1">The sequence shown here is derived from an EMBL/GenBank/DDBJ whole genome shotgun (WGS) entry which is preliminary data.</text>
</comment>
<dbReference type="EMBL" id="JBAKBA010000183">
    <property type="protein sequence ID" value="MEL0661054.1"/>
    <property type="molecule type" value="Genomic_DNA"/>
</dbReference>
<keyword evidence="2" id="KW-1185">Reference proteome</keyword>
<dbReference type="Proteomes" id="UP001366060">
    <property type="component" value="Unassembled WGS sequence"/>
</dbReference>
<gene>
    <name evidence="1" type="ORF">V6255_18240</name>
</gene>
<name>A0ABU9HGL9_9GAMM</name>
<organism evidence="1 2">
    <name type="scientific">Psychromonas arctica</name>
    <dbReference type="NCBI Taxonomy" id="168275"/>
    <lineage>
        <taxon>Bacteria</taxon>
        <taxon>Pseudomonadati</taxon>
        <taxon>Pseudomonadota</taxon>
        <taxon>Gammaproteobacteria</taxon>
        <taxon>Alteromonadales</taxon>
        <taxon>Psychromonadaceae</taxon>
        <taxon>Psychromonas</taxon>
    </lineage>
</organism>
<sequence>KDKEGSIKEDLVAKDEMQIDQLEDEGECVKKAQATVWPEFYEQVGGKDKINELLILLDRESI</sequence>
<reference evidence="1 2" key="1">
    <citation type="submission" date="2024-02" db="EMBL/GenBank/DDBJ databases">
        <title>Bacteria isolated from the canopy kelp, Nereocystis luetkeana.</title>
        <authorList>
            <person name="Pfister C.A."/>
            <person name="Younker I.T."/>
            <person name="Light S.H."/>
        </authorList>
    </citation>
    <scope>NUCLEOTIDE SEQUENCE [LARGE SCALE GENOMIC DNA]</scope>
    <source>
        <strain evidence="1 2">TI.2.07</strain>
    </source>
</reference>
<evidence type="ECO:0000313" key="2">
    <source>
        <dbReference type="Proteomes" id="UP001366060"/>
    </source>
</evidence>